<gene>
    <name evidence="6" type="ORF">ED312_05135</name>
</gene>
<dbReference type="EC" id="5.2.1.8" evidence="2 4"/>
<reference evidence="6 7" key="1">
    <citation type="submission" date="2018-10" db="EMBL/GenBank/DDBJ databases">
        <title>Sinomicrobium pectinilyticum sp. nov., a pectinase-producing bacterium isolated from alkaline and saline soil, and emended description of the genus Sinomicrobium.</title>
        <authorList>
            <person name="Cheng B."/>
            <person name="Li C."/>
            <person name="Lai Q."/>
            <person name="Du M."/>
            <person name="Shao Z."/>
            <person name="Xu P."/>
            <person name="Yang C."/>
        </authorList>
    </citation>
    <scope>NUCLEOTIDE SEQUENCE [LARGE SCALE GENOMIC DNA]</scope>
    <source>
        <strain evidence="6 7">5DNS001</strain>
    </source>
</reference>
<accession>A0A3N0ESZ3</accession>
<evidence type="ECO:0000256" key="2">
    <source>
        <dbReference type="ARBA" id="ARBA00013194"/>
    </source>
</evidence>
<sequence length="242" mass="26897">MMKINRLGLVVMGAVVLLGACRNDDNGGGVEVRDPAEVAAENDATIREYLSTHFYNYEEFEAYKDSAYVDSTDFDFKIVIDTIAGENSDKTPLMDQVTEKTIAVELSADETLDHKMYYLVARQGDNDSIPATKSTDSTLVRYKGFLLNDFIFDNSNTPVWFNLSNNIRGFREFMPALKSGGEININEEDGTYVISGNYGIGMVFMPAGLGYYSGSGSIPAYTPVAFTVDLLRVREIKEEEED</sequence>
<dbReference type="RefSeq" id="WP_123214937.1">
    <property type="nucleotide sequence ID" value="NZ_RJTM01000028.1"/>
</dbReference>
<protein>
    <recommendedName>
        <fullName evidence="2 4">peptidylprolyl isomerase</fullName>
        <ecNumber evidence="2 4">5.2.1.8</ecNumber>
    </recommendedName>
</protein>
<dbReference type="AlphaFoldDB" id="A0A3N0ESZ3"/>
<keyword evidence="7" id="KW-1185">Reference proteome</keyword>
<dbReference type="Proteomes" id="UP000267469">
    <property type="component" value="Unassembled WGS sequence"/>
</dbReference>
<dbReference type="OrthoDB" id="1424215at2"/>
<dbReference type="PROSITE" id="PS51257">
    <property type="entry name" value="PROKAR_LIPOPROTEIN"/>
    <property type="match status" value="1"/>
</dbReference>
<proteinExistence type="predicted"/>
<dbReference type="InterPro" id="IPR001179">
    <property type="entry name" value="PPIase_FKBP_dom"/>
</dbReference>
<evidence type="ECO:0000256" key="3">
    <source>
        <dbReference type="ARBA" id="ARBA00023110"/>
    </source>
</evidence>
<evidence type="ECO:0000256" key="4">
    <source>
        <dbReference type="PROSITE-ProRule" id="PRU00277"/>
    </source>
</evidence>
<comment type="caution">
    <text evidence="6">The sequence shown here is derived from an EMBL/GenBank/DDBJ whole genome shotgun (WGS) entry which is preliminary data.</text>
</comment>
<dbReference type="PROSITE" id="PS50059">
    <property type="entry name" value="FKBP_PPIASE"/>
    <property type="match status" value="1"/>
</dbReference>
<name>A0A3N0ESZ3_SINP1</name>
<dbReference type="EMBL" id="RJTM01000028">
    <property type="protein sequence ID" value="RNL91055.1"/>
    <property type="molecule type" value="Genomic_DNA"/>
</dbReference>
<organism evidence="6 7">
    <name type="scientific">Sinomicrobium pectinilyticum</name>
    <dbReference type="NCBI Taxonomy" id="1084421"/>
    <lineage>
        <taxon>Bacteria</taxon>
        <taxon>Pseudomonadati</taxon>
        <taxon>Bacteroidota</taxon>
        <taxon>Flavobacteriia</taxon>
        <taxon>Flavobacteriales</taxon>
        <taxon>Flavobacteriaceae</taxon>
        <taxon>Sinomicrobium</taxon>
    </lineage>
</organism>
<dbReference type="SUPFAM" id="SSF54534">
    <property type="entry name" value="FKBP-like"/>
    <property type="match status" value="1"/>
</dbReference>
<keyword evidence="4" id="KW-0413">Isomerase</keyword>
<comment type="catalytic activity">
    <reaction evidence="1 4">
        <text>[protein]-peptidylproline (omega=180) = [protein]-peptidylproline (omega=0)</text>
        <dbReference type="Rhea" id="RHEA:16237"/>
        <dbReference type="Rhea" id="RHEA-COMP:10747"/>
        <dbReference type="Rhea" id="RHEA-COMP:10748"/>
        <dbReference type="ChEBI" id="CHEBI:83833"/>
        <dbReference type="ChEBI" id="CHEBI:83834"/>
        <dbReference type="EC" id="5.2.1.8"/>
    </reaction>
</comment>
<evidence type="ECO:0000313" key="6">
    <source>
        <dbReference type="EMBL" id="RNL91055.1"/>
    </source>
</evidence>
<dbReference type="InterPro" id="IPR046357">
    <property type="entry name" value="PPIase_dom_sf"/>
</dbReference>
<dbReference type="GO" id="GO:0003755">
    <property type="term" value="F:peptidyl-prolyl cis-trans isomerase activity"/>
    <property type="evidence" value="ECO:0007669"/>
    <property type="project" value="UniProtKB-KW"/>
</dbReference>
<keyword evidence="3 4" id="KW-0697">Rotamase</keyword>
<evidence type="ECO:0000259" key="5">
    <source>
        <dbReference type="PROSITE" id="PS50059"/>
    </source>
</evidence>
<dbReference type="Gene3D" id="3.10.50.40">
    <property type="match status" value="1"/>
</dbReference>
<evidence type="ECO:0000256" key="1">
    <source>
        <dbReference type="ARBA" id="ARBA00000971"/>
    </source>
</evidence>
<feature type="domain" description="PPIase FKBP-type" evidence="5">
    <location>
        <begin position="135"/>
        <end position="234"/>
    </location>
</feature>
<evidence type="ECO:0000313" key="7">
    <source>
        <dbReference type="Proteomes" id="UP000267469"/>
    </source>
</evidence>